<dbReference type="InterPro" id="IPR015422">
    <property type="entry name" value="PyrdxlP-dep_Trfase_small"/>
</dbReference>
<dbReference type="Pfam" id="PF00155">
    <property type="entry name" value="Aminotran_1_2"/>
    <property type="match status" value="1"/>
</dbReference>
<feature type="domain" description="Aminotransferase class I/classII large" evidence="7">
    <location>
        <begin position="67"/>
        <end position="409"/>
    </location>
</feature>
<evidence type="ECO:0000256" key="2">
    <source>
        <dbReference type="ARBA" id="ARBA00007441"/>
    </source>
</evidence>
<dbReference type="InterPro" id="IPR015424">
    <property type="entry name" value="PyrdxlP-dep_Trfase"/>
</dbReference>
<name>A0A2P8DPC4_9ACTN</name>
<evidence type="ECO:0000256" key="3">
    <source>
        <dbReference type="ARBA" id="ARBA00011738"/>
    </source>
</evidence>
<protein>
    <submittedName>
        <fullName evidence="8">DNA-binding transcriptional MocR family regulator</fullName>
    </submittedName>
</protein>
<evidence type="ECO:0000313" key="8">
    <source>
        <dbReference type="EMBL" id="PSK99077.1"/>
    </source>
</evidence>
<evidence type="ECO:0000259" key="7">
    <source>
        <dbReference type="Pfam" id="PF00155"/>
    </source>
</evidence>
<keyword evidence="4" id="KW-0032">Aminotransferase</keyword>
<comment type="caution">
    <text evidence="8">The sequence shown here is derived from an EMBL/GenBank/DDBJ whole genome shotgun (WGS) entry which is preliminary data.</text>
</comment>
<dbReference type="Gene3D" id="3.90.1150.10">
    <property type="entry name" value="Aspartate Aminotransferase, domain 1"/>
    <property type="match status" value="1"/>
</dbReference>
<keyword evidence="9" id="KW-1185">Reference proteome</keyword>
<dbReference type="GO" id="GO:1901605">
    <property type="term" value="P:alpha-amino acid metabolic process"/>
    <property type="evidence" value="ECO:0007669"/>
    <property type="project" value="TreeGrafter"/>
</dbReference>
<evidence type="ECO:0000256" key="5">
    <source>
        <dbReference type="ARBA" id="ARBA00022679"/>
    </source>
</evidence>
<dbReference type="GO" id="GO:0008483">
    <property type="term" value="F:transaminase activity"/>
    <property type="evidence" value="ECO:0007669"/>
    <property type="project" value="UniProtKB-KW"/>
</dbReference>
<comment type="cofactor">
    <cofactor evidence="1">
        <name>pyridoxal 5'-phosphate</name>
        <dbReference type="ChEBI" id="CHEBI:597326"/>
    </cofactor>
</comment>
<keyword evidence="6" id="KW-0663">Pyridoxal phosphate</keyword>
<evidence type="ECO:0000256" key="1">
    <source>
        <dbReference type="ARBA" id="ARBA00001933"/>
    </source>
</evidence>
<dbReference type="Gene3D" id="3.40.640.10">
    <property type="entry name" value="Type I PLP-dependent aspartate aminotransferase-like (Major domain)"/>
    <property type="match status" value="1"/>
</dbReference>
<dbReference type="InterPro" id="IPR004839">
    <property type="entry name" value="Aminotransferase_I/II_large"/>
</dbReference>
<keyword evidence="5" id="KW-0808">Transferase</keyword>
<dbReference type="PANTHER" id="PTHR42790">
    <property type="entry name" value="AMINOTRANSFERASE"/>
    <property type="match status" value="1"/>
</dbReference>
<dbReference type="SUPFAM" id="SSF53383">
    <property type="entry name" value="PLP-dependent transferases"/>
    <property type="match status" value="1"/>
</dbReference>
<dbReference type="OrthoDB" id="199743at2"/>
<sequence length="442" mass="48033">MPDDPREHHQRPSAQGSRIDPYVGAYAERAKGMVASEVRALFAVASRPEVVSLAGGMPNVGALPLEQIGEIVRQVAVEQGGTALQYGSAQGDPALREQICDVMAMEGIDASADDLIVTVGSQQALDLVTRVFIDPGDVVLAEAPTYVTAINTFAAFQADIVHVTMDDDGVVPEALEESLANLAAAGRRVKFFYTVPTFQNPAGVTLTTERRRRVLEICDRYGLLVLEDNPYGLLRYEGERVRALRADSPGNVIYLGSFSKTFSPGFRIGWALAPPAVRAKLVLAAESAMLSHSSFNQQVVGRYLATYPWQEQIKDFTEMYRARRDAMLSSLEAQMPAGSSWTRPQGGFFVWLTLPEGLDAKAMLPRAVNERVAYVPGTGFYSGDHGHRNMRLSFCYPTPEQIREGVRRLVGVIEGELSLRDTFGSAIAPPGSSADAPTPDLP</sequence>
<keyword evidence="8" id="KW-0238">DNA-binding</keyword>
<comment type="similarity">
    <text evidence="2">Belongs to the class-I pyridoxal-phosphate-dependent aminotransferase family.</text>
</comment>
<dbReference type="InterPro" id="IPR050859">
    <property type="entry name" value="Class-I_PLP-dep_aminotransf"/>
</dbReference>
<dbReference type="AlphaFoldDB" id="A0A2P8DPC4"/>
<dbReference type="EMBL" id="PYGA01000004">
    <property type="protein sequence ID" value="PSK99077.1"/>
    <property type="molecule type" value="Genomic_DNA"/>
</dbReference>
<dbReference type="Proteomes" id="UP000240542">
    <property type="component" value="Unassembled WGS sequence"/>
</dbReference>
<dbReference type="GO" id="GO:0030170">
    <property type="term" value="F:pyridoxal phosphate binding"/>
    <property type="evidence" value="ECO:0007669"/>
    <property type="project" value="InterPro"/>
</dbReference>
<dbReference type="PANTHER" id="PTHR42790:SF19">
    <property type="entry name" value="KYNURENINE_ALPHA-AMINOADIPATE AMINOTRANSFERASE, MITOCHONDRIAL"/>
    <property type="match status" value="1"/>
</dbReference>
<accession>A0A2P8DPC4</accession>
<gene>
    <name evidence="8" type="ORF">CLV63_104301</name>
</gene>
<evidence type="ECO:0000256" key="4">
    <source>
        <dbReference type="ARBA" id="ARBA00022576"/>
    </source>
</evidence>
<organism evidence="8 9">
    <name type="scientific">Murinocardiopsis flavida</name>
    <dbReference type="NCBI Taxonomy" id="645275"/>
    <lineage>
        <taxon>Bacteria</taxon>
        <taxon>Bacillati</taxon>
        <taxon>Actinomycetota</taxon>
        <taxon>Actinomycetes</taxon>
        <taxon>Streptosporangiales</taxon>
        <taxon>Nocardiopsidaceae</taxon>
        <taxon>Murinocardiopsis</taxon>
    </lineage>
</organism>
<dbReference type="CDD" id="cd00609">
    <property type="entry name" value="AAT_like"/>
    <property type="match status" value="1"/>
</dbReference>
<dbReference type="FunFam" id="3.40.640.10:FF:000053">
    <property type="entry name" value="Aminotransferase, class I"/>
    <property type="match status" value="1"/>
</dbReference>
<dbReference type="InterPro" id="IPR015421">
    <property type="entry name" value="PyrdxlP-dep_Trfase_major"/>
</dbReference>
<evidence type="ECO:0000256" key="6">
    <source>
        <dbReference type="ARBA" id="ARBA00022898"/>
    </source>
</evidence>
<reference evidence="8 9" key="1">
    <citation type="submission" date="2018-03" db="EMBL/GenBank/DDBJ databases">
        <title>Genomic Encyclopedia of Archaeal and Bacterial Type Strains, Phase II (KMG-II): from individual species to whole genera.</title>
        <authorList>
            <person name="Goeker M."/>
        </authorList>
    </citation>
    <scope>NUCLEOTIDE SEQUENCE [LARGE SCALE GENOMIC DNA]</scope>
    <source>
        <strain evidence="8 9">DSM 45312</strain>
    </source>
</reference>
<comment type="subunit">
    <text evidence="3">Homodimer.</text>
</comment>
<proteinExistence type="inferred from homology"/>
<dbReference type="GO" id="GO:0003677">
    <property type="term" value="F:DNA binding"/>
    <property type="evidence" value="ECO:0007669"/>
    <property type="project" value="UniProtKB-KW"/>
</dbReference>
<evidence type="ECO:0000313" key="9">
    <source>
        <dbReference type="Proteomes" id="UP000240542"/>
    </source>
</evidence>